<dbReference type="Pfam" id="PF00139">
    <property type="entry name" value="Lectin_legB"/>
    <property type="match status" value="1"/>
</dbReference>
<dbReference type="Gene3D" id="2.60.120.200">
    <property type="match status" value="1"/>
</dbReference>
<reference evidence="7 9" key="1">
    <citation type="submission" date="2024-01" db="EMBL/GenBank/DDBJ databases">
        <title>The genomes of 5 underutilized Papilionoideae crops provide insights into root nodulation and disease resistanc.</title>
        <authorList>
            <person name="Jiang F."/>
        </authorList>
    </citation>
    <scope>NUCLEOTIDE SEQUENCE [LARGE SCALE GENOMIC DNA]</scope>
    <source>
        <strain evidence="7">JINMINGXINNONG_FW02</strain>
        <tissue evidence="7">Leaves</tissue>
    </source>
</reference>
<evidence type="ECO:0000313" key="8">
    <source>
        <dbReference type="EMBL" id="KAK7346083.1"/>
    </source>
</evidence>
<keyword evidence="3" id="KW-0430">Lectin</keyword>
<feature type="chain" id="PRO_5044711282" description="Legume lectin domain-containing protein" evidence="5">
    <location>
        <begin position="27"/>
        <end position="259"/>
    </location>
</feature>
<evidence type="ECO:0000256" key="2">
    <source>
        <dbReference type="ARBA" id="ARBA00022729"/>
    </source>
</evidence>
<keyword evidence="9" id="KW-1185">Reference proteome</keyword>
<proteinExistence type="inferred from homology"/>
<accession>A0AAN9M1M7</accession>
<comment type="similarity">
    <text evidence="1">Belongs to the leguminous lectin family.</text>
</comment>
<evidence type="ECO:0000256" key="5">
    <source>
        <dbReference type="SAM" id="SignalP"/>
    </source>
</evidence>
<evidence type="ECO:0000256" key="4">
    <source>
        <dbReference type="ARBA" id="ARBA00023180"/>
    </source>
</evidence>
<keyword evidence="4" id="KW-0325">Glycoprotein</keyword>
<dbReference type="PANTHER" id="PTHR32401">
    <property type="entry name" value="CONCANAVALIN A-LIKE LECTIN FAMILY PROTEIN"/>
    <property type="match status" value="1"/>
</dbReference>
<feature type="domain" description="Legume lectin" evidence="6">
    <location>
        <begin position="26"/>
        <end position="257"/>
    </location>
</feature>
<sequence length="259" mass="27875">MAVLSNTKSVFLLLIPILMLHRSSDTSFNFPNFSGPYADTLLTFQGDAFASRGIIQLTQVLNNGTIVLHSAGRATYALPVRLWDAETGKTASFSTTFTFQILNAETLGFGDGISFFIAPFHSDMPRDAVGGYLGLFSPRTALRNTDGNAIVAVEFDMHKNEWDPPAPHIGIDINSISSVTTVAWENNQIGIATISATVAYDPVSQNLSAVVSNDGPSIGHVIDLTTVLPEWVSVGFSGATGKTIELHKILSWTFSSTFD</sequence>
<protein>
    <recommendedName>
        <fullName evidence="6">Legume lectin domain-containing protein</fullName>
    </recommendedName>
</protein>
<dbReference type="PIRSF" id="PIRSF002690">
    <property type="entry name" value="L-type_lectin_plant"/>
    <property type="match status" value="1"/>
</dbReference>
<organism evidence="7 9">
    <name type="scientific">Phaseolus coccineus</name>
    <name type="common">Scarlet runner bean</name>
    <name type="synonym">Phaseolus multiflorus</name>
    <dbReference type="NCBI Taxonomy" id="3886"/>
    <lineage>
        <taxon>Eukaryota</taxon>
        <taxon>Viridiplantae</taxon>
        <taxon>Streptophyta</taxon>
        <taxon>Embryophyta</taxon>
        <taxon>Tracheophyta</taxon>
        <taxon>Spermatophyta</taxon>
        <taxon>Magnoliopsida</taxon>
        <taxon>eudicotyledons</taxon>
        <taxon>Gunneridae</taxon>
        <taxon>Pentapetalae</taxon>
        <taxon>rosids</taxon>
        <taxon>fabids</taxon>
        <taxon>Fabales</taxon>
        <taxon>Fabaceae</taxon>
        <taxon>Papilionoideae</taxon>
        <taxon>50 kb inversion clade</taxon>
        <taxon>NPAAA clade</taxon>
        <taxon>indigoferoid/millettioid clade</taxon>
        <taxon>Phaseoleae</taxon>
        <taxon>Phaseolus</taxon>
    </lineage>
</organism>
<dbReference type="EMBL" id="JAYMYR010000008">
    <property type="protein sequence ID" value="KAK7346079.1"/>
    <property type="molecule type" value="Genomic_DNA"/>
</dbReference>
<keyword evidence="2 5" id="KW-0732">Signal</keyword>
<evidence type="ECO:0000313" key="7">
    <source>
        <dbReference type="EMBL" id="KAK7346079.1"/>
    </source>
</evidence>
<evidence type="ECO:0000259" key="6">
    <source>
        <dbReference type="Pfam" id="PF00139"/>
    </source>
</evidence>
<dbReference type="CDD" id="cd06899">
    <property type="entry name" value="lectin_legume_LecRK_Arcelin_ConA"/>
    <property type="match status" value="1"/>
</dbReference>
<gene>
    <name evidence="7" type="ORF">VNO80_20593</name>
    <name evidence="8" type="ORF">VNO80_20597</name>
</gene>
<name>A0AAN9M1M7_PHACN</name>
<dbReference type="InterPro" id="IPR013320">
    <property type="entry name" value="ConA-like_dom_sf"/>
</dbReference>
<dbReference type="PANTHER" id="PTHR32401:SF22">
    <property type="entry name" value="LEGUME LECTIN DOMAIN-CONTAINING PROTEIN"/>
    <property type="match status" value="1"/>
</dbReference>
<dbReference type="InterPro" id="IPR001220">
    <property type="entry name" value="Legume_lectin_dom"/>
</dbReference>
<dbReference type="InterPro" id="IPR016363">
    <property type="entry name" value="L-lectin"/>
</dbReference>
<dbReference type="Proteomes" id="UP001374584">
    <property type="component" value="Unassembled WGS sequence"/>
</dbReference>
<dbReference type="InterPro" id="IPR050258">
    <property type="entry name" value="Leguminous_Lectin"/>
</dbReference>
<dbReference type="AlphaFoldDB" id="A0AAN9M1M7"/>
<dbReference type="EMBL" id="JAYMYR010000008">
    <property type="protein sequence ID" value="KAK7346083.1"/>
    <property type="molecule type" value="Genomic_DNA"/>
</dbReference>
<dbReference type="GO" id="GO:0030246">
    <property type="term" value="F:carbohydrate binding"/>
    <property type="evidence" value="ECO:0007669"/>
    <property type="project" value="UniProtKB-KW"/>
</dbReference>
<feature type="signal peptide" evidence="5">
    <location>
        <begin position="1"/>
        <end position="26"/>
    </location>
</feature>
<comment type="caution">
    <text evidence="7">The sequence shown here is derived from an EMBL/GenBank/DDBJ whole genome shotgun (WGS) entry which is preliminary data.</text>
</comment>
<dbReference type="PROSITE" id="PS00308">
    <property type="entry name" value="LECTIN_LEGUME_ALPHA"/>
    <property type="match status" value="1"/>
</dbReference>
<dbReference type="InterPro" id="IPR000985">
    <property type="entry name" value="Lectin_LegA_CS"/>
</dbReference>
<evidence type="ECO:0000313" key="9">
    <source>
        <dbReference type="Proteomes" id="UP001374584"/>
    </source>
</evidence>
<evidence type="ECO:0000256" key="3">
    <source>
        <dbReference type="ARBA" id="ARBA00022734"/>
    </source>
</evidence>
<dbReference type="SUPFAM" id="SSF49899">
    <property type="entry name" value="Concanavalin A-like lectins/glucanases"/>
    <property type="match status" value="1"/>
</dbReference>
<evidence type="ECO:0000256" key="1">
    <source>
        <dbReference type="ARBA" id="ARBA00007606"/>
    </source>
</evidence>